<dbReference type="InterPro" id="IPR011990">
    <property type="entry name" value="TPR-like_helical_dom_sf"/>
</dbReference>
<gene>
    <name evidence="3" type="ORF">ACJIZ3_010044</name>
</gene>
<evidence type="ECO:0000313" key="4">
    <source>
        <dbReference type="Proteomes" id="UP001634393"/>
    </source>
</evidence>
<dbReference type="AlphaFoldDB" id="A0ABD3TGJ7"/>
<comment type="caution">
    <text evidence="3">The sequence shown here is derived from an EMBL/GenBank/DDBJ whole genome shotgun (WGS) entry which is preliminary data.</text>
</comment>
<dbReference type="PANTHER" id="PTHR47926">
    <property type="entry name" value="PENTATRICOPEPTIDE REPEAT-CONTAINING PROTEIN"/>
    <property type="match status" value="1"/>
</dbReference>
<dbReference type="InterPro" id="IPR002885">
    <property type="entry name" value="PPR_rpt"/>
</dbReference>
<protein>
    <recommendedName>
        <fullName evidence="5">Pentatricopeptide repeat-containing protein</fullName>
    </recommendedName>
</protein>
<keyword evidence="4" id="KW-1185">Reference proteome</keyword>
<name>A0ABD3TGJ7_9LAMI</name>
<keyword evidence="1" id="KW-0677">Repeat</keyword>
<dbReference type="PANTHER" id="PTHR47926:SF349">
    <property type="entry name" value="(WILD MALAYSIAN BANANA) HYPOTHETICAL PROTEIN"/>
    <property type="match status" value="1"/>
</dbReference>
<dbReference type="Pfam" id="PF13041">
    <property type="entry name" value="PPR_2"/>
    <property type="match status" value="1"/>
</dbReference>
<dbReference type="Proteomes" id="UP001634393">
    <property type="component" value="Unassembled WGS sequence"/>
</dbReference>
<evidence type="ECO:0000313" key="3">
    <source>
        <dbReference type="EMBL" id="KAL3835308.1"/>
    </source>
</evidence>
<dbReference type="Gene3D" id="1.25.40.10">
    <property type="entry name" value="Tetratricopeptide repeat domain"/>
    <property type="match status" value="1"/>
</dbReference>
<evidence type="ECO:0000256" key="2">
    <source>
        <dbReference type="PROSITE-ProRule" id="PRU00708"/>
    </source>
</evidence>
<evidence type="ECO:0008006" key="5">
    <source>
        <dbReference type="Google" id="ProtNLM"/>
    </source>
</evidence>
<evidence type="ECO:0000256" key="1">
    <source>
        <dbReference type="ARBA" id="ARBA00022737"/>
    </source>
</evidence>
<dbReference type="NCBIfam" id="TIGR00756">
    <property type="entry name" value="PPR"/>
    <property type="match status" value="3"/>
</dbReference>
<organism evidence="3 4">
    <name type="scientific">Penstemon smallii</name>
    <dbReference type="NCBI Taxonomy" id="265156"/>
    <lineage>
        <taxon>Eukaryota</taxon>
        <taxon>Viridiplantae</taxon>
        <taxon>Streptophyta</taxon>
        <taxon>Embryophyta</taxon>
        <taxon>Tracheophyta</taxon>
        <taxon>Spermatophyta</taxon>
        <taxon>Magnoliopsida</taxon>
        <taxon>eudicotyledons</taxon>
        <taxon>Gunneridae</taxon>
        <taxon>Pentapetalae</taxon>
        <taxon>asterids</taxon>
        <taxon>lamiids</taxon>
        <taxon>Lamiales</taxon>
        <taxon>Plantaginaceae</taxon>
        <taxon>Cheloneae</taxon>
        <taxon>Penstemon</taxon>
    </lineage>
</organism>
<dbReference type="SUPFAM" id="SSF48452">
    <property type="entry name" value="TPR-like"/>
    <property type="match status" value="1"/>
</dbReference>
<dbReference type="FunFam" id="1.25.40.10:FF:000090">
    <property type="entry name" value="Pentatricopeptide repeat-containing protein, chloroplastic"/>
    <property type="match status" value="1"/>
</dbReference>
<dbReference type="InterPro" id="IPR046960">
    <property type="entry name" value="PPR_At4g14850-like_plant"/>
</dbReference>
<dbReference type="EMBL" id="JBJXBP010000004">
    <property type="protein sequence ID" value="KAL3835308.1"/>
    <property type="molecule type" value="Genomic_DNA"/>
</dbReference>
<accession>A0ABD3TGJ7</accession>
<dbReference type="PROSITE" id="PS51375">
    <property type="entry name" value="PPR"/>
    <property type="match status" value="1"/>
</dbReference>
<dbReference type="Pfam" id="PF01535">
    <property type="entry name" value="PPR"/>
    <property type="match status" value="1"/>
</dbReference>
<feature type="repeat" description="PPR" evidence="2">
    <location>
        <begin position="22"/>
        <end position="56"/>
    </location>
</feature>
<proteinExistence type="predicted"/>
<reference evidence="3 4" key="1">
    <citation type="submission" date="2024-12" db="EMBL/GenBank/DDBJ databases">
        <title>The unique morphological basis and parallel evolutionary history of personate flowers in Penstemon.</title>
        <authorList>
            <person name="Depatie T.H."/>
            <person name="Wessinger C.A."/>
        </authorList>
    </citation>
    <scope>NUCLEOTIDE SEQUENCE [LARGE SCALE GENOMIC DNA]</scope>
    <source>
        <strain evidence="3">WTNN_2</strain>
        <tissue evidence="3">Leaf</tissue>
    </source>
</reference>
<sequence length="177" mass="19994">MYAKCGCMDGALKVFRSMSEHNVVSWTTMIMGYAQNGHSKEALEIFKEMRLKGVKPNHITFICVLYACSQGGFVESGLKYFSSMSQDYGIVPLEDHYACMVSLLGRVGRIKEAEELILEMPLKPGVLIWQTLLGACRVHGDMDTARRAAEHVLALDENDSSTYLMWNFLEIRKLLFV</sequence>